<dbReference type="PROSITE" id="PS50198">
    <property type="entry name" value="PPIC_PPIASE_2"/>
    <property type="match status" value="1"/>
</dbReference>
<name>A0A413SWA5_9BACT</name>
<protein>
    <submittedName>
        <fullName evidence="1">Peptidylprolyl isomerase</fullName>
    </submittedName>
</protein>
<keyword evidence="1" id="KW-0413">Isomerase</keyword>
<dbReference type="InterPro" id="IPR050245">
    <property type="entry name" value="PrsA_foldase"/>
</dbReference>
<dbReference type="PANTHER" id="PTHR47245:SF2">
    <property type="entry name" value="PEPTIDYL-PROLYL CIS-TRANS ISOMERASE HP_0175-RELATED"/>
    <property type="match status" value="1"/>
</dbReference>
<dbReference type="Pfam" id="PF13145">
    <property type="entry name" value="Rotamase_2"/>
    <property type="match status" value="1"/>
</dbReference>
<dbReference type="GeneID" id="78405901"/>
<dbReference type="AlphaFoldDB" id="A0A413SWA5"/>
<gene>
    <name evidence="1" type="ORF">DW921_13020</name>
</gene>
<dbReference type="InterPro" id="IPR000297">
    <property type="entry name" value="PPIase_PpiC"/>
</dbReference>
<dbReference type="Proteomes" id="UP000283855">
    <property type="component" value="Unassembled WGS sequence"/>
</dbReference>
<dbReference type="Gene3D" id="3.10.50.40">
    <property type="match status" value="1"/>
</dbReference>
<dbReference type="RefSeq" id="WP_008143984.1">
    <property type="nucleotide sequence ID" value="NZ_CABJGD010000036.1"/>
</dbReference>
<evidence type="ECO:0000313" key="2">
    <source>
        <dbReference type="Proteomes" id="UP000283855"/>
    </source>
</evidence>
<dbReference type="EMBL" id="QSFT01000036">
    <property type="protein sequence ID" value="RHA73457.1"/>
    <property type="molecule type" value="Genomic_DNA"/>
</dbReference>
<accession>A0A413SWA5</accession>
<comment type="caution">
    <text evidence="1">The sequence shown here is derived from an EMBL/GenBank/DDBJ whole genome shotgun (WGS) entry which is preliminary data.</text>
</comment>
<dbReference type="GO" id="GO:0003755">
    <property type="term" value="F:peptidyl-prolyl cis-trans isomerase activity"/>
    <property type="evidence" value="ECO:0007669"/>
    <property type="project" value="InterPro"/>
</dbReference>
<sequence length="459" mass="52947">MFVLRKIGLSLLALLAVVPSLAETGKVLMRIDGKEVTDTELEAYYSRSPVRSRETPQRYFNHFLFFKLKVADALSMGWDTLPEFKQQYHVLSGEMLKPVLVKRQEMKAFFQHQYQEEKSRLLTNTWVRTEFLTLPLSQHPAKAEEDQAQSLMDSAYVALQNGMTFSELTSRYVSQKPQLKSGTMWMPLVGLVPELAERLQNLDEGVVSRPFYSPVGMHIVRLLDRKDGRDFRDTYPMLQAYCDRRLDGVPVLNEDLYQAWKDGSSDYPASVESTLQWVRDGLLAAWWDARLGTDKHIQPKPGELENYFKEHKEEYAWDLPHFKGAVIHCQNRKAASKIKKKLKKLPLSEWEKVLSQEAIRDSVYHAELETGLFQIGKNPYVDKLAFKCGSYLPHAELPYTFVLGKRLKKGPEEYQDVLDAVMTDYCEAQKESEMLALKRKFKVEINQDVLKTVNCDGSN</sequence>
<organism evidence="1 2">
    <name type="scientific">Phocaeicola coprophilus</name>
    <dbReference type="NCBI Taxonomy" id="387090"/>
    <lineage>
        <taxon>Bacteria</taxon>
        <taxon>Pseudomonadati</taxon>
        <taxon>Bacteroidota</taxon>
        <taxon>Bacteroidia</taxon>
        <taxon>Bacteroidales</taxon>
        <taxon>Bacteroidaceae</taxon>
        <taxon>Phocaeicola</taxon>
    </lineage>
</organism>
<reference evidence="1 2" key="1">
    <citation type="submission" date="2018-08" db="EMBL/GenBank/DDBJ databases">
        <title>A genome reference for cultivated species of the human gut microbiota.</title>
        <authorList>
            <person name="Zou Y."/>
            <person name="Xue W."/>
            <person name="Luo G."/>
        </authorList>
    </citation>
    <scope>NUCLEOTIDE SEQUENCE [LARGE SCALE GENOMIC DNA]</scope>
    <source>
        <strain evidence="1 2">AM42-38</strain>
    </source>
</reference>
<evidence type="ECO:0000313" key="1">
    <source>
        <dbReference type="EMBL" id="RHA73457.1"/>
    </source>
</evidence>
<dbReference type="SUPFAM" id="SSF54534">
    <property type="entry name" value="FKBP-like"/>
    <property type="match status" value="1"/>
</dbReference>
<proteinExistence type="predicted"/>
<dbReference type="PANTHER" id="PTHR47245">
    <property type="entry name" value="PEPTIDYLPROLYL ISOMERASE"/>
    <property type="match status" value="1"/>
</dbReference>
<dbReference type="InterPro" id="IPR046357">
    <property type="entry name" value="PPIase_dom_sf"/>
</dbReference>